<feature type="compositionally biased region" description="Polar residues" evidence="1">
    <location>
        <begin position="74"/>
        <end position="83"/>
    </location>
</feature>
<reference evidence="2" key="2">
    <citation type="submission" date="2025-08" db="UniProtKB">
        <authorList>
            <consortium name="Ensembl"/>
        </authorList>
    </citation>
    <scope>IDENTIFICATION</scope>
</reference>
<dbReference type="AlphaFoldDB" id="A0AAR2J078"/>
<keyword evidence="3" id="KW-1185">Reference proteome</keyword>
<feature type="region of interest" description="Disordered" evidence="1">
    <location>
        <begin position="1"/>
        <end position="84"/>
    </location>
</feature>
<accession>A0AAR2J078</accession>
<dbReference type="PANTHER" id="PTHR35441">
    <property type="entry name" value="CIRCADIAN-ASSOCIATED TRANSCRIPTIONAL REPRESSOR"/>
    <property type="match status" value="1"/>
</dbReference>
<evidence type="ECO:0008006" key="4">
    <source>
        <dbReference type="Google" id="ProtNLM"/>
    </source>
</evidence>
<feature type="region of interest" description="Disordered" evidence="1">
    <location>
        <begin position="194"/>
        <end position="308"/>
    </location>
</feature>
<organism evidence="2 3">
    <name type="scientific">Pygocentrus nattereri</name>
    <name type="common">Red-bellied piranha</name>
    <dbReference type="NCBI Taxonomy" id="42514"/>
    <lineage>
        <taxon>Eukaryota</taxon>
        <taxon>Metazoa</taxon>
        <taxon>Chordata</taxon>
        <taxon>Craniata</taxon>
        <taxon>Vertebrata</taxon>
        <taxon>Euteleostomi</taxon>
        <taxon>Actinopterygii</taxon>
        <taxon>Neopterygii</taxon>
        <taxon>Teleostei</taxon>
        <taxon>Ostariophysi</taxon>
        <taxon>Characiformes</taxon>
        <taxon>Characoidei</taxon>
        <taxon>Pygocentrus</taxon>
    </lineage>
</organism>
<dbReference type="GO" id="GO:0000978">
    <property type="term" value="F:RNA polymerase II cis-regulatory region sequence-specific DNA binding"/>
    <property type="evidence" value="ECO:0007669"/>
    <property type="project" value="TreeGrafter"/>
</dbReference>
<evidence type="ECO:0000313" key="3">
    <source>
        <dbReference type="Proteomes" id="UP001501920"/>
    </source>
</evidence>
<feature type="compositionally biased region" description="Polar residues" evidence="1">
    <location>
        <begin position="1"/>
        <end position="22"/>
    </location>
</feature>
<proteinExistence type="predicted"/>
<dbReference type="InterPro" id="IPR031373">
    <property type="entry name" value="Ciart"/>
</dbReference>
<reference evidence="2" key="3">
    <citation type="submission" date="2025-09" db="UniProtKB">
        <authorList>
            <consortium name="Ensembl"/>
        </authorList>
    </citation>
    <scope>IDENTIFICATION</scope>
</reference>
<reference evidence="2 3" key="1">
    <citation type="submission" date="2020-10" db="EMBL/GenBank/DDBJ databases">
        <title>Pygocentrus nattereri (red-bellied piranha) genome, fPygNat1, primary haplotype.</title>
        <authorList>
            <person name="Myers G."/>
            <person name="Meyer A."/>
            <person name="Karagic N."/>
            <person name="Pippel M."/>
            <person name="Winkler S."/>
            <person name="Tracey A."/>
            <person name="Wood J."/>
            <person name="Formenti G."/>
            <person name="Howe K."/>
            <person name="Fedrigo O."/>
            <person name="Jarvis E.D."/>
        </authorList>
    </citation>
    <scope>NUCLEOTIDE SEQUENCE [LARGE SCALE GENOMIC DNA]</scope>
</reference>
<dbReference type="Proteomes" id="UP001501920">
    <property type="component" value="Chromosome 1"/>
</dbReference>
<feature type="compositionally biased region" description="Low complexity" evidence="1">
    <location>
        <begin position="276"/>
        <end position="295"/>
    </location>
</feature>
<dbReference type="GO" id="GO:0045892">
    <property type="term" value="P:negative regulation of DNA-templated transcription"/>
    <property type="evidence" value="ECO:0007669"/>
    <property type="project" value="TreeGrafter"/>
</dbReference>
<evidence type="ECO:0000256" key="1">
    <source>
        <dbReference type="SAM" id="MobiDB-lite"/>
    </source>
</evidence>
<dbReference type="GO" id="GO:0005634">
    <property type="term" value="C:nucleus"/>
    <property type="evidence" value="ECO:0007669"/>
    <property type="project" value="TreeGrafter"/>
</dbReference>
<dbReference type="PANTHER" id="PTHR35441:SF1">
    <property type="entry name" value="CIRCADIAN-ASSOCIATED TRANSCRIPTIONAL REPRESSOR"/>
    <property type="match status" value="1"/>
</dbReference>
<name>A0AAR2J078_PYGNA</name>
<dbReference type="Ensembl" id="ENSPNAT00000074224.1">
    <property type="protein sequence ID" value="ENSPNAP00000045393.1"/>
    <property type="gene ID" value="ENSPNAG00000032278.1"/>
</dbReference>
<dbReference type="GeneTree" id="ENSGT00940000164936"/>
<sequence>MQSLGSSSEWPSKAALSSTTRLVFSESDQTEDDSSSEASSEGVVEAGLGKPSPAPFTTELPQSPEPRSGCGDQRGSTVESDQTGLCHRSPAYAGLTSVSAPRAPTEGDLAFSRKCAELSGYVRPLLDLLNGLKTGRYDKGLSTFQQSVAMDRLQRIAGILQKPHLGEKYLRTLLQLEMMLKVWFPQVVSCNPNSTPLSQSSTASTQPRWHQNQLPVKKRRLSWSDSESQSPAPPNCKLSRDKEPEQSPSLTTSSTHPEDTVSRSRGPVISDSEGGSCSDTQDCSVSSTTTTSDPCQSTGRQEAAVPLHSHDQVQGKWLNFCNCTSTS</sequence>
<feature type="compositionally biased region" description="Polar residues" evidence="1">
    <location>
        <begin position="194"/>
        <end position="214"/>
    </location>
</feature>
<dbReference type="Pfam" id="PF15673">
    <property type="entry name" value="Ciart"/>
    <property type="match status" value="1"/>
</dbReference>
<feature type="compositionally biased region" description="Polar residues" evidence="1">
    <location>
        <begin position="246"/>
        <end position="255"/>
    </location>
</feature>
<protein>
    <recommendedName>
        <fullName evidence="4">Circadian associated repressor of transcription a</fullName>
    </recommendedName>
</protein>
<dbReference type="GO" id="GO:0032922">
    <property type="term" value="P:circadian regulation of gene expression"/>
    <property type="evidence" value="ECO:0007669"/>
    <property type="project" value="InterPro"/>
</dbReference>
<evidence type="ECO:0000313" key="2">
    <source>
        <dbReference type="Ensembl" id="ENSPNAP00000045393.1"/>
    </source>
</evidence>